<organism evidence="1">
    <name type="scientific">Leptospira interrogans serovar Canicola</name>
    <dbReference type="NCBI Taxonomy" id="211880"/>
    <lineage>
        <taxon>Bacteria</taxon>
        <taxon>Pseudomonadati</taxon>
        <taxon>Spirochaetota</taxon>
        <taxon>Spirochaetia</taxon>
        <taxon>Leptospirales</taxon>
        <taxon>Leptospiraceae</taxon>
        <taxon>Leptospira</taxon>
    </lineage>
</organism>
<evidence type="ECO:0000313" key="1">
    <source>
        <dbReference type="EMBL" id="AGZ84944.1"/>
    </source>
</evidence>
<protein>
    <recommendedName>
        <fullName evidence="2">ApeA N-terminal domain-containing protein</fullName>
    </recommendedName>
</protein>
<reference evidence="1" key="2">
    <citation type="journal article" date="2014" name="PLoS Negl. Trop. Dis.">
        <title>Isolation and Characterization of Two Novel Plasmids from Pathogenic Leptospira interrogans Serogroup Canicola Serovar Canicola Strain Gui44.</title>
        <authorList>
            <person name="Zhu W.N."/>
            <person name="Huang L.L."/>
            <person name="Zeng L.B."/>
            <person name="Zhuang X.R."/>
            <person name="Chen C.Y."/>
            <person name="Wang Y.Z."/>
            <person name="Qin J.H."/>
            <person name="Zhu Y.Z."/>
            <person name="Guo X.K."/>
        </authorList>
    </citation>
    <scope>NUCLEOTIDE SEQUENCE</scope>
    <source>
        <strain evidence="1">Gui44</strain>
        <plasmid evidence="1">pGui1</plasmid>
    </source>
</reference>
<name>A0A067YBV6_LEPIR</name>
<dbReference type="AlphaFoldDB" id="A0A067YBV6"/>
<sequence>MLDYIHSHPFPSSELTVLRALNLPESIFEFKIWRDDSLNIQCKFGYRIDNRHEANVIISKIYNLSEGEKIKVIAQSEKKSFFILIKDISIKSFDWNGNVLVIYGDIYDLLFRNKFCKEIDNYTYWYLNGSDELTYNQILLTHQECLLHLNFGEGKEYKIRIPPQQNLSLNHTYIKFYHNDVLILIGCTSPTTESQYRFTWIRYYSQTPPTGKITEAVASLYSFLSGCEILPLGNVSFNIDFIPMRSYHLSSCRTVVDNVVFANQFPPIPISYRRIGQLKEKVENLLSHLLANYLEKSGDMHLKLAIWYINQSLHLPLDIQLQPMSTAFDILKKGWFKSKNSISQGFNITEKEFQGILGEEFKTISERLEKNPKGKKIIGRILKANTKGDSEKTFTFLEELGLEIDLVEREVLEERNRAVHGTTKPKNYSKLAYRTMAYRTLLNRIILRILNYQGDYIDYSWDCGAQVKYTTWPLSIPMQGRKNDKKV</sequence>
<evidence type="ECO:0008006" key="2">
    <source>
        <dbReference type="Google" id="ProtNLM"/>
    </source>
</evidence>
<geneLocation type="plasmid" evidence="1">
    <name>pGui1</name>
</geneLocation>
<keyword evidence="1" id="KW-0614">Plasmid</keyword>
<reference evidence="1" key="1">
    <citation type="submission" date="2013-09" db="EMBL/GenBank/DDBJ databases">
        <authorList>
            <person name="Huang L."/>
            <person name="Zeng L."/>
            <person name="Zhu Y."/>
            <person name="Guo X."/>
        </authorList>
    </citation>
    <scope>NUCLEOTIDE SEQUENCE</scope>
    <source>
        <strain evidence="1">Gui44</strain>
        <plasmid evidence="1">pGui1</plasmid>
    </source>
</reference>
<proteinExistence type="predicted"/>
<accession>A0A067YBV6</accession>
<dbReference type="EMBL" id="KF648557">
    <property type="protein sequence ID" value="AGZ84944.1"/>
    <property type="molecule type" value="Genomic_DNA"/>
</dbReference>